<dbReference type="InterPro" id="IPR001208">
    <property type="entry name" value="MCM_dom"/>
</dbReference>
<reference evidence="6" key="1">
    <citation type="submission" date="2016-06" db="UniProtKB">
        <authorList>
            <consortium name="WormBaseParasite"/>
        </authorList>
    </citation>
    <scope>IDENTIFICATION</scope>
</reference>
<evidence type="ECO:0000313" key="6">
    <source>
        <dbReference type="WBParaSite" id="SBAD_0001355701-mRNA-1"/>
    </source>
</evidence>
<dbReference type="EMBL" id="UZAM01020532">
    <property type="protein sequence ID" value="VDP54464.1"/>
    <property type="molecule type" value="Genomic_DNA"/>
</dbReference>
<dbReference type="Proteomes" id="UP000270296">
    <property type="component" value="Unassembled WGS sequence"/>
</dbReference>
<dbReference type="PROSITE" id="PS50051">
    <property type="entry name" value="MCM_2"/>
    <property type="match status" value="1"/>
</dbReference>
<evidence type="ECO:0000259" key="3">
    <source>
        <dbReference type="PROSITE" id="PS50051"/>
    </source>
</evidence>
<keyword evidence="2" id="KW-0067">ATP-binding</keyword>
<dbReference type="PANTHER" id="PTHR11630">
    <property type="entry name" value="DNA REPLICATION LICENSING FACTOR MCM FAMILY MEMBER"/>
    <property type="match status" value="1"/>
</dbReference>
<dbReference type="GO" id="GO:0017116">
    <property type="term" value="F:single-stranded DNA helicase activity"/>
    <property type="evidence" value="ECO:0007669"/>
    <property type="project" value="TreeGrafter"/>
</dbReference>
<gene>
    <name evidence="4" type="ORF">SBAD_LOCUS13141</name>
</gene>
<dbReference type="GO" id="GO:0003697">
    <property type="term" value="F:single-stranded DNA binding"/>
    <property type="evidence" value="ECO:0007669"/>
    <property type="project" value="TreeGrafter"/>
</dbReference>
<organism evidence="6">
    <name type="scientific">Soboliphyme baturini</name>
    <dbReference type="NCBI Taxonomy" id="241478"/>
    <lineage>
        <taxon>Eukaryota</taxon>
        <taxon>Metazoa</taxon>
        <taxon>Ecdysozoa</taxon>
        <taxon>Nematoda</taxon>
        <taxon>Enoplea</taxon>
        <taxon>Dorylaimia</taxon>
        <taxon>Dioctophymatida</taxon>
        <taxon>Dioctophymatoidea</taxon>
        <taxon>Soboliphymatidae</taxon>
        <taxon>Soboliphyme</taxon>
    </lineage>
</organism>
<dbReference type="InterPro" id="IPR031327">
    <property type="entry name" value="MCM"/>
</dbReference>
<accession>A0A183JB93</accession>
<name>A0A183JB93_9BILA</name>
<dbReference type="PANTHER" id="PTHR11630:SF47">
    <property type="entry name" value="DNA HELICASE MCM8"/>
    <property type="match status" value="1"/>
</dbReference>
<evidence type="ECO:0000256" key="1">
    <source>
        <dbReference type="ARBA" id="ARBA00022741"/>
    </source>
</evidence>
<dbReference type="GO" id="GO:0005524">
    <property type="term" value="F:ATP binding"/>
    <property type="evidence" value="ECO:0007669"/>
    <property type="project" value="UniProtKB-KW"/>
</dbReference>
<dbReference type="OrthoDB" id="422555at2759"/>
<protein>
    <submittedName>
        <fullName evidence="6">MCM domain-containing protein</fullName>
    </submittedName>
</protein>
<dbReference type="Pfam" id="PF00493">
    <property type="entry name" value="MCM"/>
    <property type="match status" value="1"/>
</dbReference>
<dbReference type="WBParaSite" id="SBAD_0001355701-mRNA-1">
    <property type="protein sequence ID" value="SBAD_0001355701-mRNA-1"/>
    <property type="gene ID" value="SBAD_0001355701"/>
</dbReference>
<evidence type="ECO:0000313" key="4">
    <source>
        <dbReference type="EMBL" id="VDP54464.1"/>
    </source>
</evidence>
<keyword evidence="1" id="KW-0547">Nucleotide-binding</keyword>
<evidence type="ECO:0000256" key="2">
    <source>
        <dbReference type="ARBA" id="ARBA00022840"/>
    </source>
</evidence>
<evidence type="ECO:0000313" key="5">
    <source>
        <dbReference type="Proteomes" id="UP000270296"/>
    </source>
</evidence>
<dbReference type="InterPro" id="IPR027417">
    <property type="entry name" value="P-loop_NTPase"/>
</dbReference>
<feature type="domain" description="MCM C-terminal AAA(+) ATPase" evidence="3">
    <location>
        <begin position="6"/>
        <end position="65"/>
    </location>
</feature>
<dbReference type="Gene3D" id="3.40.50.300">
    <property type="entry name" value="P-loop containing nucleotide triphosphate hydrolases"/>
    <property type="match status" value="1"/>
</dbReference>
<dbReference type="GO" id="GO:0042555">
    <property type="term" value="C:MCM complex"/>
    <property type="evidence" value="ECO:0007669"/>
    <property type="project" value="TreeGrafter"/>
</dbReference>
<keyword evidence="5" id="KW-1185">Reference proteome</keyword>
<proteinExistence type="predicted"/>
<dbReference type="GO" id="GO:0005634">
    <property type="term" value="C:nucleus"/>
    <property type="evidence" value="ECO:0007669"/>
    <property type="project" value="TreeGrafter"/>
</dbReference>
<dbReference type="AlphaFoldDB" id="A0A183JB93"/>
<sequence length="84" mass="8986">MSDGNVFVRMVRSLCPGIYGHHMVKAGLLLALFGGSDSSSDALSFGRTSIHVLIIGDPSLGKLNLTNSFIVFQTGYKISTYCMA</sequence>
<reference evidence="4 5" key="2">
    <citation type="submission" date="2018-11" db="EMBL/GenBank/DDBJ databases">
        <authorList>
            <consortium name="Pathogen Informatics"/>
        </authorList>
    </citation>
    <scope>NUCLEOTIDE SEQUENCE [LARGE SCALE GENOMIC DNA]</scope>
</reference>